<evidence type="ECO:0000259" key="6">
    <source>
        <dbReference type="SMART" id="SM00906"/>
    </source>
</evidence>
<keyword evidence="1" id="KW-0862">Zinc</keyword>
<reference evidence="7 8" key="1">
    <citation type="submission" date="2014-04" db="EMBL/GenBank/DDBJ databases">
        <authorList>
            <consortium name="DOE Joint Genome Institute"/>
            <person name="Kuo A."/>
            <person name="Martino E."/>
            <person name="Perotto S."/>
            <person name="Kohler A."/>
            <person name="Nagy L.G."/>
            <person name="Floudas D."/>
            <person name="Copeland A."/>
            <person name="Barry K.W."/>
            <person name="Cichocki N."/>
            <person name="Veneault-Fourrey C."/>
            <person name="LaButti K."/>
            <person name="Lindquist E.A."/>
            <person name="Lipzen A."/>
            <person name="Lundell T."/>
            <person name="Morin E."/>
            <person name="Murat C."/>
            <person name="Sun H."/>
            <person name="Tunlid A."/>
            <person name="Henrissat B."/>
            <person name="Grigoriev I.V."/>
            <person name="Hibbett D.S."/>
            <person name="Martin F."/>
            <person name="Nordberg H.P."/>
            <person name="Cantor M.N."/>
            <person name="Hua S.X."/>
        </authorList>
    </citation>
    <scope>NUCLEOTIDE SEQUENCE [LARGE SCALE GENOMIC DNA]</scope>
    <source>
        <strain evidence="7 8">Zn</strain>
    </source>
</reference>
<feature type="domain" description="Xylanolytic transcriptional activator regulatory" evidence="6">
    <location>
        <begin position="144"/>
        <end position="217"/>
    </location>
</feature>
<sequence length="303" mass="34862">YPFPEDTWTRRTELGREEINYLRQKGAFVLPAKSVTNKLVGIYFEWVAPIVPVINKTQFMRQYADETNPPSILLLQAILMAGSNVYADTQFMDNGLTKPTAPTFYMRAEALFDSEYETDRVTTIQALVLMGLYRHGPRDISRGTFYWTRVATIFAQSLGMNRSVANTQLSMADKRLWKRIWWTIFTRDRSVAVAKGRPTVINTDYCDVEAICEDDFIEDDDPSNAGSPSPHHIQFFMQYVKLSEIMGLILSQHYSVNSRAQKKNAIGIGHFNEALINWLQHCPREVCWTRSKHFLSALLHVSY</sequence>
<evidence type="ECO:0000256" key="2">
    <source>
        <dbReference type="ARBA" id="ARBA00023015"/>
    </source>
</evidence>
<dbReference type="InterPro" id="IPR052073">
    <property type="entry name" value="Amide_Lactam_Regulators"/>
</dbReference>
<dbReference type="GO" id="GO:0006351">
    <property type="term" value="P:DNA-templated transcription"/>
    <property type="evidence" value="ECO:0007669"/>
    <property type="project" value="InterPro"/>
</dbReference>
<evidence type="ECO:0000313" key="7">
    <source>
        <dbReference type="EMBL" id="KIM92971.1"/>
    </source>
</evidence>
<dbReference type="STRING" id="913774.A0A0C3GR58"/>
<evidence type="ECO:0000313" key="8">
    <source>
        <dbReference type="Proteomes" id="UP000054321"/>
    </source>
</evidence>
<dbReference type="InterPro" id="IPR007219">
    <property type="entry name" value="XnlR_reg_dom"/>
</dbReference>
<dbReference type="HOGENOM" id="CLU_787505_0_0_1"/>
<name>A0A0C3GR58_OIDMZ</name>
<dbReference type="PANTHER" id="PTHR47171">
    <property type="entry name" value="FARA-RELATED"/>
    <property type="match status" value="1"/>
</dbReference>
<dbReference type="Proteomes" id="UP000054321">
    <property type="component" value="Unassembled WGS sequence"/>
</dbReference>
<dbReference type="AlphaFoldDB" id="A0A0C3GR58"/>
<dbReference type="Pfam" id="PF04082">
    <property type="entry name" value="Fungal_trans"/>
    <property type="match status" value="1"/>
</dbReference>
<evidence type="ECO:0000256" key="4">
    <source>
        <dbReference type="ARBA" id="ARBA00023163"/>
    </source>
</evidence>
<dbReference type="EMBL" id="KN832902">
    <property type="protein sequence ID" value="KIM92971.1"/>
    <property type="molecule type" value="Genomic_DNA"/>
</dbReference>
<evidence type="ECO:0000256" key="3">
    <source>
        <dbReference type="ARBA" id="ARBA00023125"/>
    </source>
</evidence>
<dbReference type="OrthoDB" id="3527935at2759"/>
<protein>
    <recommendedName>
        <fullName evidence="6">Xylanolytic transcriptional activator regulatory domain-containing protein</fullName>
    </recommendedName>
</protein>
<evidence type="ECO:0000256" key="5">
    <source>
        <dbReference type="ARBA" id="ARBA00023242"/>
    </source>
</evidence>
<dbReference type="GO" id="GO:0008270">
    <property type="term" value="F:zinc ion binding"/>
    <property type="evidence" value="ECO:0007669"/>
    <property type="project" value="InterPro"/>
</dbReference>
<dbReference type="GO" id="GO:0003677">
    <property type="term" value="F:DNA binding"/>
    <property type="evidence" value="ECO:0007669"/>
    <property type="project" value="UniProtKB-KW"/>
</dbReference>
<proteinExistence type="predicted"/>
<keyword evidence="2" id="KW-0805">Transcription regulation</keyword>
<organism evidence="7 8">
    <name type="scientific">Oidiodendron maius (strain Zn)</name>
    <dbReference type="NCBI Taxonomy" id="913774"/>
    <lineage>
        <taxon>Eukaryota</taxon>
        <taxon>Fungi</taxon>
        <taxon>Dikarya</taxon>
        <taxon>Ascomycota</taxon>
        <taxon>Pezizomycotina</taxon>
        <taxon>Leotiomycetes</taxon>
        <taxon>Leotiomycetes incertae sedis</taxon>
        <taxon>Myxotrichaceae</taxon>
        <taxon>Oidiodendron</taxon>
    </lineage>
</organism>
<feature type="non-terminal residue" evidence="7">
    <location>
        <position position="303"/>
    </location>
</feature>
<dbReference type="InParanoid" id="A0A0C3GR58"/>
<keyword evidence="5" id="KW-0539">Nucleus</keyword>
<reference evidence="8" key="2">
    <citation type="submission" date="2015-01" db="EMBL/GenBank/DDBJ databases">
        <title>Evolutionary Origins and Diversification of the Mycorrhizal Mutualists.</title>
        <authorList>
            <consortium name="DOE Joint Genome Institute"/>
            <consortium name="Mycorrhizal Genomics Consortium"/>
            <person name="Kohler A."/>
            <person name="Kuo A."/>
            <person name="Nagy L.G."/>
            <person name="Floudas D."/>
            <person name="Copeland A."/>
            <person name="Barry K.W."/>
            <person name="Cichocki N."/>
            <person name="Veneault-Fourrey C."/>
            <person name="LaButti K."/>
            <person name="Lindquist E.A."/>
            <person name="Lipzen A."/>
            <person name="Lundell T."/>
            <person name="Morin E."/>
            <person name="Murat C."/>
            <person name="Riley R."/>
            <person name="Ohm R."/>
            <person name="Sun H."/>
            <person name="Tunlid A."/>
            <person name="Henrissat B."/>
            <person name="Grigoriev I.V."/>
            <person name="Hibbett D.S."/>
            <person name="Martin F."/>
        </authorList>
    </citation>
    <scope>NUCLEOTIDE SEQUENCE [LARGE SCALE GENOMIC DNA]</scope>
    <source>
        <strain evidence="8">Zn</strain>
    </source>
</reference>
<keyword evidence="4" id="KW-0804">Transcription</keyword>
<dbReference type="CDD" id="cd12148">
    <property type="entry name" value="fungal_TF_MHR"/>
    <property type="match status" value="1"/>
</dbReference>
<dbReference type="SMART" id="SM00906">
    <property type="entry name" value="Fungal_trans"/>
    <property type="match status" value="1"/>
</dbReference>
<keyword evidence="8" id="KW-1185">Reference proteome</keyword>
<gene>
    <name evidence="7" type="ORF">OIDMADRAFT_67974</name>
</gene>
<feature type="non-terminal residue" evidence="7">
    <location>
        <position position="1"/>
    </location>
</feature>
<keyword evidence="3" id="KW-0238">DNA-binding</keyword>
<dbReference type="PANTHER" id="PTHR47171:SF3">
    <property type="entry name" value="FARA-RELATED"/>
    <property type="match status" value="1"/>
</dbReference>
<accession>A0A0C3GR58</accession>
<evidence type="ECO:0000256" key="1">
    <source>
        <dbReference type="ARBA" id="ARBA00022833"/>
    </source>
</evidence>